<feature type="domain" description="Helicase C-terminal" evidence="10">
    <location>
        <begin position="233"/>
        <end position="380"/>
    </location>
</feature>
<dbReference type="PROSITE" id="PS00039">
    <property type="entry name" value="DEAD_ATP_HELICASE"/>
    <property type="match status" value="1"/>
</dbReference>
<evidence type="ECO:0000256" key="3">
    <source>
        <dbReference type="ARBA" id="ARBA00022806"/>
    </source>
</evidence>
<evidence type="ECO:0000256" key="1">
    <source>
        <dbReference type="ARBA" id="ARBA00022741"/>
    </source>
</evidence>
<feature type="compositionally biased region" description="Basic and acidic residues" evidence="8">
    <location>
        <begin position="411"/>
        <end position="421"/>
    </location>
</feature>
<dbReference type="OrthoDB" id="9805696at2"/>
<evidence type="ECO:0000256" key="8">
    <source>
        <dbReference type="SAM" id="MobiDB-lite"/>
    </source>
</evidence>
<feature type="compositionally biased region" description="Basic residues" evidence="8">
    <location>
        <begin position="389"/>
        <end position="399"/>
    </location>
</feature>
<feature type="compositionally biased region" description="Low complexity" evidence="8">
    <location>
        <begin position="400"/>
        <end position="410"/>
    </location>
</feature>
<evidence type="ECO:0000313" key="12">
    <source>
        <dbReference type="EMBL" id="RKT42864.1"/>
    </source>
</evidence>
<feature type="short sequence motif" description="Q motif" evidence="6">
    <location>
        <begin position="3"/>
        <end position="31"/>
    </location>
</feature>
<dbReference type="CDD" id="cd18787">
    <property type="entry name" value="SF2_C_DEAD"/>
    <property type="match status" value="1"/>
</dbReference>
<evidence type="ECO:0000259" key="10">
    <source>
        <dbReference type="PROSITE" id="PS51194"/>
    </source>
</evidence>
<keyword evidence="2 7" id="KW-0378">Hydrolase</keyword>
<keyword evidence="3 7" id="KW-0347">Helicase</keyword>
<dbReference type="AlphaFoldDB" id="A0A495V0D9"/>
<dbReference type="InterPro" id="IPR014001">
    <property type="entry name" value="Helicase_ATP-bd"/>
</dbReference>
<comment type="similarity">
    <text evidence="5 7">Belongs to the DEAD box helicase family.</text>
</comment>
<dbReference type="SUPFAM" id="SSF52540">
    <property type="entry name" value="P-loop containing nucleoside triphosphate hydrolases"/>
    <property type="match status" value="1"/>
</dbReference>
<dbReference type="SMART" id="SM00487">
    <property type="entry name" value="DEXDc"/>
    <property type="match status" value="1"/>
</dbReference>
<dbReference type="GO" id="GO:0003676">
    <property type="term" value="F:nucleic acid binding"/>
    <property type="evidence" value="ECO:0007669"/>
    <property type="project" value="InterPro"/>
</dbReference>
<feature type="domain" description="DEAD-box RNA helicase Q" evidence="11">
    <location>
        <begin position="3"/>
        <end position="31"/>
    </location>
</feature>
<feature type="domain" description="Helicase ATP-binding" evidence="9">
    <location>
        <begin position="34"/>
        <end position="207"/>
    </location>
</feature>
<dbReference type="InterPro" id="IPR011545">
    <property type="entry name" value="DEAD/DEAH_box_helicase_dom"/>
</dbReference>
<evidence type="ECO:0000256" key="5">
    <source>
        <dbReference type="ARBA" id="ARBA00038437"/>
    </source>
</evidence>
<dbReference type="GO" id="GO:0016787">
    <property type="term" value="F:hydrolase activity"/>
    <property type="evidence" value="ECO:0007669"/>
    <property type="project" value="UniProtKB-KW"/>
</dbReference>
<dbReference type="InterPro" id="IPR001650">
    <property type="entry name" value="Helicase_C-like"/>
</dbReference>
<dbReference type="PROSITE" id="PS51195">
    <property type="entry name" value="Q_MOTIF"/>
    <property type="match status" value="1"/>
</dbReference>
<keyword evidence="1 7" id="KW-0547">Nucleotide-binding</keyword>
<feature type="region of interest" description="Disordered" evidence="8">
    <location>
        <begin position="381"/>
        <end position="465"/>
    </location>
</feature>
<reference evidence="12 13" key="1">
    <citation type="submission" date="2018-10" db="EMBL/GenBank/DDBJ databases">
        <title>Genomic Encyclopedia of Archaeal and Bacterial Type Strains, Phase II (KMG-II): from individual species to whole genera.</title>
        <authorList>
            <person name="Goeker M."/>
        </authorList>
    </citation>
    <scope>NUCLEOTIDE SEQUENCE [LARGE SCALE GENOMIC DNA]</scope>
    <source>
        <strain evidence="12 13">DSM 235</strain>
    </source>
</reference>
<dbReference type="InterPro" id="IPR050079">
    <property type="entry name" value="DEAD_box_RNA_helicase"/>
</dbReference>
<evidence type="ECO:0000313" key="13">
    <source>
        <dbReference type="Proteomes" id="UP000274556"/>
    </source>
</evidence>
<dbReference type="PROSITE" id="PS51192">
    <property type="entry name" value="HELICASE_ATP_BIND_1"/>
    <property type="match status" value="1"/>
</dbReference>
<name>A0A495V0D9_9GAMM</name>
<dbReference type="Pfam" id="PF00270">
    <property type="entry name" value="DEAD"/>
    <property type="match status" value="1"/>
</dbReference>
<evidence type="ECO:0000256" key="6">
    <source>
        <dbReference type="PROSITE-ProRule" id="PRU00552"/>
    </source>
</evidence>
<dbReference type="Proteomes" id="UP000274556">
    <property type="component" value="Unassembled WGS sequence"/>
</dbReference>
<sequence length="465" mass="50784">MNRNFAEFLLPDALMRGLEKEGFETPTEVQAQVIPAAMEGLDLLVSAATGSGKTAAFLLPIMERLVGAPRSDSGTRALVLVPTRELARQIHVHFTRLGSYTRLNNGVITGGDSKAHQIATLRKNPEILVATPGRMLELLEKGEADLSDLEILVLDEADRMLDMGFVDDVLTIIARTNPARQSMLFSATLHHRGLSRITEPLLREPRVLTINPVREQHPDITNQVILSDGPEHKQQQILWLLRNETYDKALVFTNTRDGATALGNVLMGEGQRVAVLHGELEQRERNRVVGLLHSGRVNVLIATDVAARGLDIPGVDRVINFDLPRSGDDYLHRTGRTGRAGEQGVAISLVAAAEWNRLESIERYLNLGIERRSIEGLKASYKGGTTKRSGAKKGAKKTGAKAVTAKAVAPKPKDRLRDRKNIGKRRLPKSPAASEIGVEAGHAPLGKRRTAQSQPKPEQGDGAKD</sequence>
<keyword evidence="4 7" id="KW-0067">ATP-binding</keyword>
<dbReference type="Pfam" id="PF00271">
    <property type="entry name" value="Helicase_C"/>
    <property type="match status" value="1"/>
</dbReference>
<dbReference type="PROSITE" id="PS51194">
    <property type="entry name" value="HELICASE_CTER"/>
    <property type="match status" value="1"/>
</dbReference>
<dbReference type="GO" id="GO:0005524">
    <property type="term" value="F:ATP binding"/>
    <property type="evidence" value="ECO:0007669"/>
    <property type="project" value="UniProtKB-KW"/>
</dbReference>
<proteinExistence type="inferred from homology"/>
<comment type="caution">
    <text evidence="12">The sequence shown here is derived from an EMBL/GenBank/DDBJ whole genome shotgun (WGS) entry which is preliminary data.</text>
</comment>
<dbReference type="SMART" id="SM00490">
    <property type="entry name" value="HELICc"/>
    <property type="match status" value="1"/>
</dbReference>
<dbReference type="RefSeq" id="WP_120795535.1">
    <property type="nucleotide sequence ID" value="NZ_RBXL01000001.1"/>
</dbReference>
<dbReference type="PANTHER" id="PTHR47959:SF3">
    <property type="entry name" value="ATP-DEPENDENT RNA HELICASE SRMB"/>
    <property type="match status" value="1"/>
</dbReference>
<evidence type="ECO:0000256" key="2">
    <source>
        <dbReference type="ARBA" id="ARBA00022801"/>
    </source>
</evidence>
<dbReference type="GO" id="GO:0003724">
    <property type="term" value="F:RNA helicase activity"/>
    <property type="evidence" value="ECO:0007669"/>
    <property type="project" value="InterPro"/>
</dbReference>
<dbReference type="InterPro" id="IPR027417">
    <property type="entry name" value="P-loop_NTPase"/>
</dbReference>
<keyword evidence="13" id="KW-1185">Reference proteome</keyword>
<evidence type="ECO:0000259" key="11">
    <source>
        <dbReference type="PROSITE" id="PS51195"/>
    </source>
</evidence>
<accession>A0A495V0D9</accession>
<protein>
    <submittedName>
        <fullName evidence="12">Superfamily II DNA/RNA helicase</fullName>
    </submittedName>
</protein>
<dbReference type="GO" id="GO:0005829">
    <property type="term" value="C:cytosol"/>
    <property type="evidence" value="ECO:0007669"/>
    <property type="project" value="TreeGrafter"/>
</dbReference>
<dbReference type="CDD" id="cd00268">
    <property type="entry name" value="DEADc"/>
    <property type="match status" value="1"/>
</dbReference>
<dbReference type="EMBL" id="RBXL01000001">
    <property type="protein sequence ID" value="RKT42864.1"/>
    <property type="molecule type" value="Genomic_DNA"/>
</dbReference>
<organism evidence="12 13">
    <name type="scientific">Thiocapsa rosea</name>
    <dbReference type="NCBI Taxonomy" id="69360"/>
    <lineage>
        <taxon>Bacteria</taxon>
        <taxon>Pseudomonadati</taxon>
        <taxon>Pseudomonadota</taxon>
        <taxon>Gammaproteobacteria</taxon>
        <taxon>Chromatiales</taxon>
        <taxon>Chromatiaceae</taxon>
        <taxon>Thiocapsa</taxon>
    </lineage>
</organism>
<evidence type="ECO:0000259" key="9">
    <source>
        <dbReference type="PROSITE" id="PS51192"/>
    </source>
</evidence>
<dbReference type="Gene3D" id="3.40.50.300">
    <property type="entry name" value="P-loop containing nucleotide triphosphate hydrolases"/>
    <property type="match status" value="2"/>
</dbReference>
<dbReference type="InterPro" id="IPR014014">
    <property type="entry name" value="RNA_helicase_DEAD_Q_motif"/>
</dbReference>
<gene>
    <name evidence="12" type="ORF">BDD21_0160</name>
</gene>
<evidence type="ECO:0000256" key="4">
    <source>
        <dbReference type="ARBA" id="ARBA00022840"/>
    </source>
</evidence>
<dbReference type="InterPro" id="IPR000629">
    <property type="entry name" value="RNA-helicase_DEAD-box_CS"/>
</dbReference>
<dbReference type="InterPro" id="IPR044742">
    <property type="entry name" value="DEAD/DEAH_RhlB"/>
</dbReference>
<dbReference type="PANTHER" id="PTHR47959">
    <property type="entry name" value="ATP-DEPENDENT RNA HELICASE RHLE-RELATED"/>
    <property type="match status" value="1"/>
</dbReference>
<evidence type="ECO:0000256" key="7">
    <source>
        <dbReference type="RuleBase" id="RU000492"/>
    </source>
</evidence>